<dbReference type="InterPro" id="IPR029400">
    <property type="entry name" value="TINF2_N"/>
</dbReference>
<accession>A0AAY4DEV1</accession>
<dbReference type="AlphaFoldDB" id="A0AAY4DEV1"/>
<sequence>SAAPRSAAPGSVRVAAAEAWAVLKARDVQHFERVVDFLEAVHKLLPCLVSPMKHMKILFGFKTLVSAVLASPA</sequence>
<reference evidence="2 3" key="1">
    <citation type="submission" date="2020-06" db="EMBL/GenBank/DDBJ databases">
        <authorList>
            <consortium name="Wellcome Sanger Institute Data Sharing"/>
        </authorList>
    </citation>
    <scope>NUCLEOTIDE SEQUENCE [LARGE SCALE GENOMIC DNA]</scope>
</reference>
<dbReference type="Pfam" id="PF14973">
    <property type="entry name" value="TINF2_N"/>
    <property type="match status" value="1"/>
</dbReference>
<dbReference type="Ensembl" id="ENSDCDT00010054202.1">
    <property type="protein sequence ID" value="ENSDCDP00010044115.1"/>
    <property type="gene ID" value="ENSDCDG00010027376.1"/>
</dbReference>
<proteinExistence type="predicted"/>
<evidence type="ECO:0000313" key="2">
    <source>
        <dbReference type="Ensembl" id="ENSDCDP00010044115.1"/>
    </source>
</evidence>
<name>A0AAY4DEV1_9TELE</name>
<evidence type="ECO:0000259" key="1">
    <source>
        <dbReference type="Pfam" id="PF14973"/>
    </source>
</evidence>
<dbReference type="Proteomes" id="UP000694580">
    <property type="component" value="Chromosome 17"/>
</dbReference>
<dbReference type="GeneTree" id="ENSGT01060000248783"/>
<keyword evidence="3" id="KW-1185">Reference proteome</keyword>
<evidence type="ECO:0000313" key="3">
    <source>
        <dbReference type="Proteomes" id="UP000694580"/>
    </source>
</evidence>
<feature type="domain" description="TERF1-interacting nuclear factor 2 N-terminal" evidence="1">
    <location>
        <begin position="20"/>
        <end position="65"/>
    </location>
</feature>
<organism evidence="2 3">
    <name type="scientific">Denticeps clupeoides</name>
    <name type="common">denticle herring</name>
    <dbReference type="NCBI Taxonomy" id="299321"/>
    <lineage>
        <taxon>Eukaryota</taxon>
        <taxon>Metazoa</taxon>
        <taxon>Chordata</taxon>
        <taxon>Craniata</taxon>
        <taxon>Vertebrata</taxon>
        <taxon>Euteleostomi</taxon>
        <taxon>Actinopterygii</taxon>
        <taxon>Neopterygii</taxon>
        <taxon>Teleostei</taxon>
        <taxon>Clupei</taxon>
        <taxon>Clupeiformes</taxon>
        <taxon>Denticipitoidei</taxon>
        <taxon>Denticipitidae</taxon>
        <taxon>Denticeps</taxon>
    </lineage>
</organism>
<reference evidence="2" key="3">
    <citation type="submission" date="2025-09" db="UniProtKB">
        <authorList>
            <consortium name="Ensembl"/>
        </authorList>
    </citation>
    <scope>IDENTIFICATION</scope>
</reference>
<protein>
    <recommendedName>
        <fullName evidence="1">TERF1-interacting nuclear factor 2 N-terminal domain-containing protein</fullName>
    </recommendedName>
</protein>
<reference evidence="2" key="2">
    <citation type="submission" date="2025-08" db="UniProtKB">
        <authorList>
            <consortium name="Ensembl"/>
        </authorList>
    </citation>
    <scope>IDENTIFICATION</scope>
</reference>